<comment type="caution">
    <text evidence="2">The sequence shown here is derived from an EMBL/GenBank/DDBJ whole genome shotgun (WGS) entry which is preliminary data.</text>
</comment>
<dbReference type="EMBL" id="ARYI01000002">
    <property type="protein sequence ID" value="KCZ95856.1"/>
    <property type="molecule type" value="Genomic_DNA"/>
</dbReference>
<organism evidence="2 3">
    <name type="scientific">Hyphomonas hirschiana VP5</name>
    <dbReference type="NCBI Taxonomy" id="1280951"/>
    <lineage>
        <taxon>Bacteria</taxon>
        <taxon>Pseudomonadati</taxon>
        <taxon>Pseudomonadota</taxon>
        <taxon>Alphaproteobacteria</taxon>
        <taxon>Hyphomonadales</taxon>
        <taxon>Hyphomonadaceae</taxon>
        <taxon>Hyphomonas</taxon>
    </lineage>
</organism>
<dbReference type="Pfam" id="PF12697">
    <property type="entry name" value="Abhydrolase_6"/>
    <property type="match status" value="1"/>
</dbReference>
<dbReference type="Gene3D" id="3.40.50.1820">
    <property type="entry name" value="alpha/beta hydrolase"/>
    <property type="match status" value="1"/>
</dbReference>
<dbReference type="PATRIC" id="fig|1280951.3.peg.765"/>
<protein>
    <recommendedName>
        <fullName evidence="1">AB hydrolase-1 domain-containing protein</fullName>
    </recommendedName>
</protein>
<dbReference type="PANTHER" id="PTHR12277">
    <property type="entry name" value="ALPHA/BETA HYDROLASE DOMAIN-CONTAINING PROTEIN"/>
    <property type="match status" value="1"/>
</dbReference>
<sequence length="310" mass="32877">MIFLTGGALLAAGAVLIVLIVAWLQSKALTSPPGYAQPDPETFTFAETPQSAAGLDYEDVSFSVPTGETLRGWLVPAAEPSDIAIVTLHGRGNDRRAFLRHLGMFHQLGASVLMFDLRENGLSDGAGRGTGLSVREAEDGVAAAAEMRRMGYQRIVVYGCSLGGSAAIIAAAKDPSIDGVVAESSIASFEAFVADGIDQRLKGRGVNASWVAALWGETVVGLTRWRIGLKSYVSAEDAMPQIAPRPVLILHGTDDYVVLEQHARSLVERGDAHVSYWPIEGAGHCDGYEVAGDAYRARLAEFLATLPPAK</sequence>
<gene>
    <name evidence="2" type="ORF">HHI_03757</name>
</gene>
<evidence type="ECO:0000313" key="3">
    <source>
        <dbReference type="Proteomes" id="UP000025061"/>
    </source>
</evidence>
<dbReference type="InterPro" id="IPR000073">
    <property type="entry name" value="AB_hydrolase_1"/>
</dbReference>
<name>A0A059FZ13_9PROT</name>
<dbReference type="AlphaFoldDB" id="A0A059FZ13"/>
<dbReference type="RefSeq" id="WP_011646209.1">
    <property type="nucleotide sequence ID" value="NZ_ARYI01000002.1"/>
</dbReference>
<accession>A0A059FZ13</accession>
<dbReference type="PANTHER" id="PTHR12277:SF81">
    <property type="entry name" value="PROTEIN ABHD13"/>
    <property type="match status" value="1"/>
</dbReference>
<feature type="domain" description="AB hydrolase-1" evidence="1">
    <location>
        <begin position="85"/>
        <end position="286"/>
    </location>
</feature>
<dbReference type="InterPro" id="IPR029058">
    <property type="entry name" value="AB_hydrolase_fold"/>
</dbReference>
<dbReference type="Proteomes" id="UP000025061">
    <property type="component" value="Unassembled WGS sequence"/>
</dbReference>
<proteinExistence type="predicted"/>
<evidence type="ECO:0000259" key="1">
    <source>
        <dbReference type="Pfam" id="PF12697"/>
    </source>
</evidence>
<reference evidence="2 3" key="1">
    <citation type="submission" date="2013-04" db="EMBL/GenBank/DDBJ databases">
        <title>Hyphomonas hirschiana VP5 Genome Sequencing.</title>
        <authorList>
            <person name="Lai Q."/>
            <person name="Shao Z."/>
        </authorList>
    </citation>
    <scope>NUCLEOTIDE SEQUENCE [LARGE SCALE GENOMIC DNA]</scope>
    <source>
        <strain evidence="2 3">VP5</strain>
    </source>
</reference>
<evidence type="ECO:0000313" key="2">
    <source>
        <dbReference type="EMBL" id="KCZ95856.1"/>
    </source>
</evidence>
<dbReference type="SUPFAM" id="SSF53474">
    <property type="entry name" value="alpha/beta-Hydrolases"/>
    <property type="match status" value="1"/>
</dbReference>
<keyword evidence="3" id="KW-1185">Reference proteome</keyword>